<accession>A0A5C4NA56</accession>
<sequence>MLDHPEASLLRGRCILVVEDEYVVAEDICRELVEQGAEVVGPVPTVQSALTLLAADRLIDGAILDINLRGEMVFPVAKVLRDRGTPFLFATGYDMESLPQAYDRVPCCEKPFEVGQGARALFGSGRALP</sequence>
<protein>
    <submittedName>
        <fullName evidence="3">Response regulator</fullName>
    </submittedName>
</protein>
<dbReference type="EMBL" id="VDFV01000025">
    <property type="protein sequence ID" value="TNC68275.1"/>
    <property type="molecule type" value="Genomic_DNA"/>
</dbReference>
<dbReference type="InterPro" id="IPR011006">
    <property type="entry name" value="CheY-like_superfamily"/>
</dbReference>
<dbReference type="Gene3D" id="3.40.50.2300">
    <property type="match status" value="1"/>
</dbReference>
<organism evidence="3 4">
    <name type="scientific">Rubellimicrobium roseum</name>
    <dbReference type="NCBI Taxonomy" id="687525"/>
    <lineage>
        <taxon>Bacteria</taxon>
        <taxon>Pseudomonadati</taxon>
        <taxon>Pseudomonadota</taxon>
        <taxon>Alphaproteobacteria</taxon>
        <taxon>Rhodobacterales</taxon>
        <taxon>Roseobacteraceae</taxon>
        <taxon>Rubellimicrobium</taxon>
    </lineage>
</organism>
<dbReference type="GO" id="GO:0000160">
    <property type="term" value="P:phosphorelay signal transduction system"/>
    <property type="evidence" value="ECO:0007669"/>
    <property type="project" value="InterPro"/>
</dbReference>
<dbReference type="AlphaFoldDB" id="A0A5C4NA56"/>
<feature type="modified residue" description="4-aspartylphosphate" evidence="1">
    <location>
        <position position="65"/>
    </location>
</feature>
<dbReference type="OrthoDB" id="582170at2"/>
<evidence type="ECO:0000259" key="2">
    <source>
        <dbReference type="PROSITE" id="PS50110"/>
    </source>
</evidence>
<dbReference type="Proteomes" id="UP000305709">
    <property type="component" value="Unassembled WGS sequence"/>
</dbReference>
<feature type="domain" description="Response regulatory" evidence="2">
    <location>
        <begin position="14"/>
        <end position="125"/>
    </location>
</feature>
<evidence type="ECO:0000313" key="3">
    <source>
        <dbReference type="EMBL" id="TNC68275.1"/>
    </source>
</evidence>
<keyword evidence="1" id="KW-0597">Phosphoprotein</keyword>
<evidence type="ECO:0000313" key="4">
    <source>
        <dbReference type="Proteomes" id="UP000305709"/>
    </source>
</evidence>
<dbReference type="SMART" id="SM00448">
    <property type="entry name" value="REC"/>
    <property type="match status" value="1"/>
</dbReference>
<keyword evidence="4" id="KW-1185">Reference proteome</keyword>
<proteinExistence type="predicted"/>
<dbReference type="InterPro" id="IPR001789">
    <property type="entry name" value="Sig_transdc_resp-reg_receiver"/>
</dbReference>
<dbReference type="SUPFAM" id="SSF52172">
    <property type="entry name" value="CheY-like"/>
    <property type="match status" value="1"/>
</dbReference>
<dbReference type="RefSeq" id="WP_139082498.1">
    <property type="nucleotide sequence ID" value="NZ_VDFV01000025.1"/>
</dbReference>
<evidence type="ECO:0000256" key="1">
    <source>
        <dbReference type="PROSITE-ProRule" id="PRU00169"/>
    </source>
</evidence>
<reference evidence="3 4" key="1">
    <citation type="submission" date="2019-06" db="EMBL/GenBank/DDBJ databases">
        <authorList>
            <person name="Jiang L."/>
        </authorList>
    </citation>
    <scope>NUCLEOTIDE SEQUENCE [LARGE SCALE GENOMIC DNA]</scope>
    <source>
        <strain evidence="3 4">YIM 48858</strain>
    </source>
</reference>
<comment type="caution">
    <text evidence="3">The sequence shown here is derived from an EMBL/GenBank/DDBJ whole genome shotgun (WGS) entry which is preliminary data.</text>
</comment>
<name>A0A5C4NA56_9RHOB</name>
<gene>
    <name evidence="3" type="ORF">FHG71_14925</name>
</gene>
<dbReference type="PROSITE" id="PS50110">
    <property type="entry name" value="RESPONSE_REGULATORY"/>
    <property type="match status" value="1"/>
</dbReference>